<dbReference type="PANTHER" id="PTHR43095">
    <property type="entry name" value="SUGAR KINASE"/>
    <property type="match status" value="1"/>
</dbReference>
<dbReference type="Pfam" id="PF00370">
    <property type="entry name" value="FGGY_N"/>
    <property type="match status" value="1"/>
</dbReference>
<dbReference type="PROSITE" id="PS00445">
    <property type="entry name" value="FGGY_KINASES_2"/>
    <property type="match status" value="1"/>
</dbReference>
<dbReference type="Pfam" id="PF02782">
    <property type="entry name" value="FGGY_C"/>
    <property type="match status" value="1"/>
</dbReference>
<dbReference type="InterPro" id="IPR000577">
    <property type="entry name" value="Carb_kinase_FGGY"/>
</dbReference>
<name>A0A1R4K770_9MICO</name>
<dbReference type="EMBL" id="FUKR01000067">
    <property type="protein sequence ID" value="SJN40126.1"/>
    <property type="molecule type" value="Genomic_DNA"/>
</dbReference>
<evidence type="ECO:0000256" key="5">
    <source>
        <dbReference type="RuleBase" id="RU003733"/>
    </source>
</evidence>
<proteinExistence type="inferred from homology"/>
<evidence type="ECO:0000256" key="1">
    <source>
        <dbReference type="ARBA" id="ARBA00009156"/>
    </source>
</evidence>
<evidence type="ECO:0000259" key="7">
    <source>
        <dbReference type="Pfam" id="PF02782"/>
    </source>
</evidence>
<comment type="similarity">
    <text evidence="1 5">Belongs to the FGGY kinase family.</text>
</comment>
<keyword evidence="2" id="KW-0859">Xylose metabolism</keyword>
<dbReference type="InterPro" id="IPR050406">
    <property type="entry name" value="FGGY_Carb_Kinase"/>
</dbReference>
<organism evidence="8 9">
    <name type="scientific">Mycetocola reblochoni REB411</name>
    <dbReference type="NCBI Taxonomy" id="1255698"/>
    <lineage>
        <taxon>Bacteria</taxon>
        <taxon>Bacillati</taxon>
        <taxon>Actinomycetota</taxon>
        <taxon>Actinomycetes</taxon>
        <taxon>Micrococcales</taxon>
        <taxon>Microbacteriaceae</taxon>
        <taxon>Mycetocola</taxon>
    </lineage>
</organism>
<dbReference type="InterPro" id="IPR018483">
    <property type="entry name" value="Carb_kinase_FGGY_CS"/>
</dbReference>
<protein>
    <submittedName>
        <fullName evidence="8">Xylulose kinase</fullName>
        <ecNumber evidence="8">2.7.1.17</ecNumber>
    </submittedName>
</protein>
<dbReference type="SUPFAM" id="SSF53067">
    <property type="entry name" value="Actin-like ATPase domain"/>
    <property type="match status" value="2"/>
</dbReference>
<keyword evidence="3 5" id="KW-0808">Transferase</keyword>
<dbReference type="InterPro" id="IPR043129">
    <property type="entry name" value="ATPase_NBD"/>
</dbReference>
<dbReference type="PIRSF" id="PIRSF000538">
    <property type="entry name" value="GlpK"/>
    <property type="match status" value="1"/>
</dbReference>
<dbReference type="AlphaFoldDB" id="A0A1R4K770"/>
<dbReference type="Gene3D" id="3.30.420.40">
    <property type="match status" value="2"/>
</dbReference>
<dbReference type="OrthoDB" id="9782710at2"/>
<dbReference type="PANTHER" id="PTHR43095:SF5">
    <property type="entry name" value="XYLULOSE KINASE"/>
    <property type="match status" value="1"/>
</dbReference>
<dbReference type="Proteomes" id="UP000196778">
    <property type="component" value="Unassembled WGS sequence"/>
</dbReference>
<keyword evidence="2" id="KW-0119">Carbohydrate metabolism</keyword>
<keyword evidence="9" id="KW-1185">Reference proteome</keyword>
<keyword evidence="4 5" id="KW-0418">Kinase</keyword>
<evidence type="ECO:0000313" key="9">
    <source>
        <dbReference type="Proteomes" id="UP000196778"/>
    </source>
</evidence>
<evidence type="ECO:0000256" key="2">
    <source>
        <dbReference type="ARBA" id="ARBA00022629"/>
    </source>
</evidence>
<dbReference type="GO" id="GO:0004856">
    <property type="term" value="F:D-xylulokinase activity"/>
    <property type="evidence" value="ECO:0007669"/>
    <property type="project" value="UniProtKB-EC"/>
</dbReference>
<dbReference type="GO" id="GO:0042732">
    <property type="term" value="P:D-xylose metabolic process"/>
    <property type="evidence" value="ECO:0007669"/>
    <property type="project" value="UniProtKB-KW"/>
</dbReference>
<evidence type="ECO:0000256" key="4">
    <source>
        <dbReference type="ARBA" id="ARBA00022777"/>
    </source>
</evidence>
<sequence length="511" mass="53755">MGTGARAGGPRTSRAAATEPLVIGVDIGTSSTKGILATLDGDVRHSVTLTHSPSRPHPGHVEMDSELWWQEFVRIAAELSAKADGPIRAVGVSGMGPCALLTDAHGTPLRPAILYGVDTRATAQIARLTASIGADRLRREAGSPLTSQATGPKLAWVADTEPEVFARARRLFMPASWLSWRLTGAYVIDHASASQMVPLYDPAARDWHAEWADPLRGGIELPSLAWAGDIAGTVTEEASALTGLPRGVPVIVGTIDAWMEAVSVGADGPGDFSLMYGTTVLMIATSRRRLDHPGLWGTLGTTPGTSCLAAGTATSGAITNWLRELSGGPDFAELVAEAERSPAGSNGLLMLGYFAGERTPINDPDARGTIVGLTVSHTRGDLYRAALESTAYAIRHNLEALRQAGADIGVAHAVGGGTTSPLWPQIVSDVTGLTQVLAANAVGASLGAAYLAASAIADVDIAVWNPIVREVAPDPRNTERYEALYADYRKLDRATRGIAHRLAERQRGQRR</sequence>
<dbReference type="InterPro" id="IPR018485">
    <property type="entry name" value="FGGY_C"/>
</dbReference>
<reference evidence="9" key="1">
    <citation type="submission" date="2017-02" db="EMBL/GenBank/DDBJ databases">
        <authorList>
            <person name="Dridi B."/>
        </authorList>
    </citation>
    <scope>NUCLEOTIDE SEQUENCE [LARGE SCALE GENOMIC DNA]</scope>
    <source>
        <strain evidence="9">EB411</strain>
    </source>
</reference>
<feature type="domain" description="Carbohydrate kinase FGGY C-terminal" evidence="7">
    <location>
        <begin position="275"/>
        <end position="455"/>
    </location>
</feature>
<evidence type="ECO:0000313" key="8">
    <source>
        <dbReference type="EMBL" id="SJN40126.1"/>
    </source>
</evidence>
<dbReference type="InterPro" id="IPR018484">
    <property type="entry name" value="FGGY_N"/>
</dbReference>
<gene>
    <name evidence="8" type="ORF">FM119_11790</name>
</gene>
<feature type="domain" description="Carbohydrate kinase FGGY N-terminal" evidence="6">
    <location>
        <begin position="22"/>
        <end position="261"/>
    </location>
</feature>
<dbReference type="RefSeq" id="WP_087138363.1">
    <property type="nucleotide sequence ID" value="NZ_FUKR01000067.1"/>
</dbReference>
<evidence type="ECO:0000259" key="6">
    <source>
        <dbReference type="Pfam" id="PF00370"/>
    </source>
</evidence>
<dbReference type="EC" id="2.7.1.17" evidence="8"/>
<evidence type="ECO:0000256" key="3">
    <source>
        <dbReference type="ARBA" id="ARBA00022679"/>
    </source>
</evidence>
<dbReference type="CDD" id="cd07804">
    <property type="entry name" value="ASKHA_NBD_FGGY_RrXK-like"/>
    <property type="match status" value="1"/>
</dbReference>
<accession>A0A1R4K770</accession>